<gene>
    <name evidence="2" type="ORF">SAMN06296273_1200</name>
</gene>
<proteinExistence type="predicted"/>
<dbReference type="OrthoDB" id="8612748at2"/>
<dbReference type="EMBL" id="LT907782">
    <property type="protein sequence ID" value="SNX59766.1"/>
    <property type="molecule type" value="Genomic_DNA"/>
</dbReference>
<dbReference type="InterPro" id="IPR025319">
    <property type="entry name" value="DUF4224"/>
</dbReference>
<accession>A0A285BXX4</accession>
<protein>
    <recommendedName>
        <fullName evidence="1">DUF4224 domain-containing protein</fullName>
    </recommendedName>
</protein>
<dbReference type="Proteomes" id="UP000242498">
    <property type="component" value="Chromosome I"/>
</dbReference>
<evidence type="ECO:0000313" key="2">
    <source>
        <dbReference type="EMBL" id="SNX59766.1"/>
    </source>
</evidence>
<evidence type="ECO:0000313" key="3">
    <source>
        <dbReference type="Proteomes" id="UP000242498"/>
    </source>
</evidence>
<reference evidence="2 3" key="1">
    <citation type="submission" date="2017-08" db="EMBL/GenBank/DDBJ databases">
        <authorList>
            <person name="de Groot N.N."/>
        </authorList>
    </citation>
    <scope>NUCLEOTIDE SEQUENCE [LARGE SCALE GENOMIC DNA]</scope>
    <source>
        <strain evidence="2 3">Nm15</strain>
    </source>
</reference>
<dbReference type="RefSeq" id="WP_096292475.1">
    <property type="nucleotide sequence ID" value="NZ_LT907782.1"/>
</dbReference>
<organism evidence="2 3">
    <name type="scientific">Nitrosomonas ureae</name>
    <dbReference type="NCBI Taxonomy" id="44577"/>
    <lineage>
        <taxon>Bacteria</taxon>
        <taxon>Pseudomonadati</taxon>
        <taxon>Pseudomonadota</taxon>
        <taxon>Betaproteobacteria</taxon>
        <taxon>Nitrosomonadales</taxon>
        <taxon>Nitrosomonadaceae</taxon>
        <taxon>Nitrosomonas</taxon>
    </lineage>
</organism>
<name>A0A285BXX4_9PROT</name>
<feature type="domain" description="DUF4224" evidence="1">
    <location>
        <begin position="4"/>
        <end position="47"/>
    </location>
</feature>
<sequence length="73" mass="8177">MSIFLDDDDVARLAGTKIKSRQIAQLRVMGILFYINAAGRPVVPKSAVEARNQEIEQEQTWTPNVLKHGQEAI</sequence>
<dbReference type="AlphaFoldDB" id="A0A285BXX4"/>
<dbReference type="Pfam" id="PF13986">
    <property type="entry name" value="DUF4224"/>
    <property type="match status" value="1"/>
</dbReference>
<evidence type="ECO:0000259" key="1">
    <source>
        <dbReference type="Pfam" id="PF13986"/>
    </source>
</evidence>